<dbReference type="GeneID" id="45850481"/>
<evidence type="ECO:0000313" key="2">
    <source>
        <dbReference type="EMBL" id="RKO74145.1"/>
    </source>
</evidence>
<feature type="domain" description="DUF7716" evidence="1">
    <location>
        <begin position="5"/>
        <end position="105"/>
    </location>
</feature>
<dbReference type="KEGG" id="ppar:A8F97_13510"/>
<sequence length="106" mass="12227">MGQRNLREVLKDAENIDWHLALYLPKEVSAWNLDSLVMIEDPDDVDSDEPDEDPNVVKNAGYRYVMGIQSIQGIVNNAKLQLNNISDESLFTSFIFYFERDAFIEL</sequence>
<dbReference type="AlphaFoldDB" id="A0A8B3F4M8"/>
<evidence type="ECO:0000313" key="3">
    <source>
        <dbReference type="Proteomes" id="UP000269665"/>
    </source>
</evidence>
<dbReference type="Pfam" id="PF24832">
    <property type="entry name" value="DUF7716"/>
    <property type="match status" value="1"/>
</dbReference>
<name>A0A8B3F4M8_PECPM</name>
<proteinExistence type="predicted"/>
<dbReference type="Proteomes" id="UP000269665">
    <property type="component" value="Unassembled WGS sequence"/>
</dbReference>
<dbReference type="RefSeq" id="WP_012822796.1">
    <property type="nucleotide sequence ID" value="NZ_CP015749.1"/>
</dbReference>
<gene>
    <name evidence="2" type="ORF">C5E00_23200</name>
</gene>
<dbReference type="OMA" id="LVMIEDP"/>
<dbReference type="InterPro" id="IPR056133">
    <property type="entry name" value="DUF7716"/>
</dbReference>
<organism evidence="2 3">
    <name type="scientific">Pectobacterium parmentieri</name>
    <dbReference type="NCBI Taxonomy" id="1905730"/>
    <lineage>
        <taxon>Bacteria</taxon>
        <taxon>Pseudomonadati</taxon>
        <taxon>Pseudomonadota</taxon>
        <taxon>Gammaproteobacteria</taxon>
        <taxon>Enterobacterales</taxon>
        <taxon>Pectobacteriaceae</taxon>
        <taxon>Pectobacterium</taxon>
    </lineage>
</organism>
<evidence type="ECO:0000259" key="1">
    <source>
        <dbReference type="Pfam" id="PF24832"/>
    </source>
</evidence>
<comment type="caution">
    <text evidence="2">The sequence shown here is derived from an EMBL/GenBank/DDBJ whole genome shotgun (WGS) entry which is preliminary data.</text>
</comment>
<reference evidence="2 3" key="1">
    <citation type="journal article" date="2018" name="BMC Genomics">
        <title>High genomic variability in the plant pathogenic bacterium Pectobacterium parmentieri deciphered from de novo assembled complete genomes.</title>
        <authorList>
            <person name="Zoledowska S."/>
            <person name="Motyka-Pomagruk A."/>
            <person name="Sledz W."/>
            <person name="Mengoni A."/>
            <person name="Lojkowska E."/>
        </authorList>
    </citation>
    <scope>NUCLEOTIDE SEQUENCE [LARGE SCALE GENOMIC DNA]</scope>
    <source>
        <strain evidence="2 3">IFB5626</strain>
    </source>
</reference>
<protein>
    <recommendedName>
        <fullName evidence="1">DUF7716 domain-containing protein</fullName>
    </recommendedName>
</protein>
<dbReference type="EMBL" id="PSZG01000002">
    <property type="protein sequence ID" value="RKO74145.1"/>
    <property type="molecule type" value="Genomic_DNA"/>
</dbReference>
<accession>A0A8B3F4M8</accession>
<dbReference type="OrthoDB" id="6425046at2"/>